<evidence type="ECO:0000256" key="1">
    <source>
        <dbReference type="SAM" id="SignalP"/>
    </source>
</evidence>
<feature type="chain" id="PRO_5025047253" description="Spore coat protein U domain-containing protein" evidence="1">
    <location>
        <begin position="35"/>
        <end position="233"/>
    </location>
</feature>
<dbReference type="KEGG" id="nsh:GXM_01228"/>
<organism evidence="2 3">
    <name type="scientific">Nostoc sphaeroides CCNUC1</name>
    <dbReference type="NCBI Taxonomy" id="2653204"/>
    <lineage>
        <taxon>Bacteria</taxon>
        <taxon>Bacillati</taxon>
        <taxon>Cyanobacteriota</taxon>
        <taxon>Cyanophyceae</taxon>
        <taxon>Nostocales</taxon>
        <taxon>Nostocaceae</taxon>
        <taxon>Nostoc</taxon>
    </lineage>
</organism>
<feature type="signal peptide" evidence="1">
    <location>
        <begin position="1"/>
        <end position="34"/>
    </location>
</feature>
<evidence type="ECO:0000313" key="3">
    <source>
        <dbReference type="Proteomes" id="UP000326678"/>
    </source>
</evidence>
<gene>
    <name evidence="2" type="ORF">GXM_01228</name>
</gene>
<evidence type="ECO:0008006" key="4">
    <source>
        <dbReference type="Google" id="ProtNLM"/>
    </source>
</evidence>
<evidence type="ECO:0000313" key="2">
    <source>
        <dbReference type="EMBL" id="QFS43755.1"/>
    </source>
</evidence>
<reference evidence="2 3" key="1">
    <citation type="submission" date="2019-10" db="EMBL/GenBank/DDBJ databases">
        <title>Genomic and transcriptomic insights into the perfect genentic adaptation of a filamentous nitrogen-fixing cyanobacterium to rice fields.</title>
        <authorList>
            <person name="Chen Z."/>
        </authorList>
    </citation>
    <scope>NUCLEOTIDE SEQUENCE [LARGE SCALE GENOMIC DNA]</scope>
    <source>
        <strain evidence="2">CCNUC1</strain>
    </source>
</reference>
<name>A0A5P8VTJ0_9NOSO</name>
<keyword evidence="1" id="KW-0732">Signal</keyword>
<dbReference type="AlphaFoldDB" id="A0A5P8VTJ0"/>
<proteinExistence type="predicted"/>
<dbReference type="EMBL" id="CP045226">
    <property type="protein sequence ID" value="QFS43755.1"/>
    <property type="molecule type" value="Genomic_DNA"/>
</dbReference>
<keyword evidence="3" id="KW-1185">Reference proteome</keyword>
<sequence length="233" mass="24791">MMMKLLTSIYNNMPTKLSALTLVGLVGAPQVAHAGVWSSVASGCVLEKASIPDAETSAVFGTVSFTGTSTGTIRLTCPVTLPLNTNTSQMDLNVNYYDPDGPGTTCSVRAFLLRANLDELERGNTIVGFNSNTDFSKTRTEPATGRSRGGVNIPESLNSSANYYWVDLELSRSNTSCNPTVVGTYIDVTRTILGGSIGIFNESAPLPQATPKATPISSDCIRRGRLRSDPICQ</sequence>
<dbReference type="Proteomes" id="UP000326678">
    <property type="component" value="Chromosome Gxm1"/>
</dbReference>
<protein>
    <recommendedName>
        <fullName evidence="4">Spore coat protein U domain-containing protein</fullName>
    </recommendedName>
</protein>
<accession>A0A5P8VTJ0</accession>